<keyword evidence="2" id="KW-0723">Serine/threonine-protein kinase</keyword>
<keyword evidence="2" id="KW-0808">Transferase</keyword>
<dbReference type="AlphaFoldDB" id="F2PMR7"/>
<reference evidence="3" key="1">
    <citation type="journal article" date="2012" name="MBio">
        <title>Comparative genome analysis of Trichophyton rubrum and related dermatophytes reveals candidate genes involved in infection.</title>
        <authorList>
            <person name="Martinez D.A."/>
            <person name="Oliver B.G."/>
            <person name="Graeser Y."/>
            <person name="Goldberg J.M."/>
            <person name="Li W."/>
            <person name="Martinez-Rossi N.M."/>
            <person name="Monod M."/>
            <person name="Shelest E."/>
            <person name="Barton R.C."/>
            <person name="Birch E."/>
            <person name="Brakhage A.A."/>
            <person name="Chen Z."/>
            <person name="Gurr S.J."/>
            <person name="Heiman D."/>
            <person name="Heitman J."/>
            <person name="Kosti I."/>
            <person name="Rossi A."/>
            <person name="Saif S."/>
            <person name="Samalova M."/>
            <person name="Saunders C.W."/>
            <person name="Shea T."/>
            <person name="Summerbell R.C."/>
            <person name="Xu J."/>
            <person name="Young S."/>
            <person name="Zeng Q."/>
            <person name="Birren B.W."/>
            <person name="Cuomo C.A."/>
            <person name="White T.C."/>
        </authorList>
    </citation>
    <scope>NUCLEOTIDE SEQUENCE [LARGE SCALE GENOMIC DNA]</scope>
    <source>
        <strain evidence="3">ATCC MYA-4606 / CBS 127.97</strain>
    </source>
</reference>
<name>F2PMR7_TRIEC</name>
<dbReference type="InterPro" id="IPR051678">
    <property type="entry name" value="AGP_Transferase"/>
</dbReference>
<dbReference type="VEuPathDB" id="FungiDB:TEQG_02223"/>
<organism evidence="2 3">
    <name type="scientific">Trichophyton equinum (strain ATCC MYA-4606 / CBS 127.97)</name>
    <name type="common">Horse ringworm fungus</name>
    <dbReference type="NCBI Taxonomy" id="559882"/>
    <lineage>
        <taxon>Eukaryota</taxon>
        <taxon>Fungi</taxon>
        <taxon>Dikarya</taxon>
        <taxon>Ascomycota</taxon>
        <taxon>Pezizomycotina</taxon>
        <taxon>Eurotiomycetes</taxon>
        <taxon>Eurotiomycetidae</taxon>
        <taxon>Onygenales</taxon>
        <taxon>Arthrodermataceae</taxon>
        <taxon>Trichophyton</taxon>
    </lineage>
</organism>
<dbReference type="EMBL" id="DS995726">
    <property type="protein sequence ID" value="EGE03185.1"/>
    <property type="molecule type" value="Genomic_DNA"/>
</dbReference>
<evidence type="ECO:0000313" key="3">
    <source>
        <dbReference type="Proteomes" id="UP000009169"/>
    </source>
</evidence>
<dbReference type="eggNOG" id="ENOG502SKQE">
    <property type="taxonomic scope" value="Eukaryota"/>
</dbReference>
<proteinExistence type="predicted"/>
<protein>
    <submittedName>
        <fullName evidence="2">Serine/threonine protein kinase</fullName>
    </submittedName>
</protein>
<dbReference type="Proteomes" id="UP000009169">
    <property type="component" value="Unassembled WGS sequence"/>
</dbReference>
<dbReference type="OrthoDB" id="4205945at2759"/>
<keyword evidence="3" id="KW-1185">Reference proteome</keyword>
<dbReference type="Pfam" id="PF01636">
    <property type="entry name" value="APH"/>
    <property type="match status" value="1"/>
</dbReference>
<dbReference type="InterPro" id="IPR002575">
    <property type="entry name" value="Aminoglycoside_PTrfase"/>
</dbReference>
<accession>F2PMR7</accession>
<dbReference type="HOGENOM" id="CLU_028906_4_1_1"/>
<keyword evidence="2" id="KW-0418">Kinase</keyword>
<dbReference type="SUPFAM" id="SSF56112">
    <property type="entry name" value="Protein kinase-like (PK-like)"/>
    <property type="match status" value="1"/>
</dbReference>
<dbReference type="Gene3D" id="3.90.1200.10">
    <property type="match status" value="1"/>
</dbReference>
<sequence>MGGFPAVGTANVFDICHEGRQRGFLRNDSCFISWLRYLRSNNIEESACKLASHHVRREATSAEEYLAGSFNRCYRVKFKDGPDVLVRFPALGRSMFRREKIVDEITVMEYVEGYTSIPVPRVLGYGATEVGPYMILEFVEGKLLSGYLKASEDPKVPTTLKLDLDPAILRRAYRTMAEIVLQLSTCRFPEIGGVVRDRAGYYAVRKRALTLNMNELVALANFPPKRLSQRRYADTTSYLVSLANDHLHHLETQRNDAVVDEEDCRRKYIARCLFREVARRFRSPHDPDSFPLFCEDLRSSNVIVDEELRVRAVIDWEFCYTAPAEFTYCPPWWLLLCRPENWEAGFDDFLVHYMARLEIFLEELREYEVEFAEGHIPPGSSRLSEHMAQSIENGNLWIFLAATYSFGFDDIYWKFIHPKYYGDFGSTEDLLKLLNEEDRKKMDDFVQGKMQQMKEGGLDSHRTIEEITDD</sequence>
<evidence type="ECO:0000259" key="1">
    <source>
        <dbReference type="Pfam" id="PF01636"/>
    </source>
</evidence>
<feature type="domain" description="Aminoglycoside phosphotransferase" evidence="1">
    <location>
        <begin position="67"/>
        <end position="326"/>
    </location>
</feature>
<dbReference type="GO" id="GO:0004674">
    <property type="term" value="F:protein serine/threonine kinase activity"/>
    <property type="evidence" value="ECO:0007669"/>
    <property type="project" value="UniProtKB-KW"/>
</dbReference>
<dbReference type="PANTHER" id="PTHR21310:SF37">
    <property type="entry name" value="AMINOGLYCOSIDE PHOSPHOTRANSFERASE DOMAIN-CONTAINING PROTEIN"/>
    <property type="match status" value="1"/>
</dbReference>
<evidence type="ECO:0000313" key="2">
    <source>
        <dbReference type="EMBL" id="EGE03185.1"/>
    </source>
</evidence>
<dbReference type="InterPro" id="IPR011009">
    <property type="entry name" value="Kinase-like_dom_sf"/>
</dbReference>
<dbReference type="PANTHER" id="PTHR21310">
    <property type="entry name" value="AMINOGLYCOSIDE PHOSPHOTRANSFERASE-RELATED-RELATED"/>
    <property type="match status" value="1"/>
</dbReference>
<gene>
    <name evidence="2" type="ORF">TEQG_02223</name>
</gene>